<name>A0ABQ1JRQ2_9FLAO</name>
<feature type="region of interest" description="Disordered" evidence="1">
    <location>
        <begin position="31"/>
        <end position="57"/>
    </location>
</feature>
<gene>
    <name evidence="2" type="ORF">GCM10007424_14820</name>
</gene>
<keyword evidence="3" id="KW-1185">Reference proteome</keyword>
<evidence type="ECO:0000313" key="3">
    <source>
        <dbReference type="Proteomes" id="UP000615760"/>
    </source>
</evidence>
<dbReference type="Proteomes" id="UP000615760">
    <property type="component" value="Unassembled WGS sequence"/>
</dbReference>
<reference evidence="3" key="1">
    <citation type="journal article" date="2019" name="Int. J. Syst. Evol. Microbiol.">
        <title>The Global Catalogue of Microorganisms (GCM) 10K type strain sequencing project: providing services to taxonomists for standard genome sequencing and annotation.</title>
        <authorList>
            <consortium name="The Broad Institute Genomics Platform"/>
            <consortium name="The Broad Institute Genome Sequencing Center for Infectious Disease"/>
            <person name="Wu L."/>
            <person name="Ma J."/>
        </authorList>
    </citation>
    <scope>NUCLEOTIDE SEQUENCE [LARGE SCALE GENOMIC DNA]</scope>
    <source>
        <strain evidence="3">CGMCC 1.15461</strain>
    </source>
</reference>
<feature type="compositionally biased region" description="Polar residues" evidence="1">
    <location>
        <begin position="31"/>
        <end position="46"/>
    </location>
</feature>
<sequence length="57" mass="6294">MIKVIPNNKTMPESNICLLNCSNQYVKNRKLNTNSKGKPKVNTDSIGKSFGAKKGKI</sequence>
<evidence type="ECO:0000256" key="1">
    <source>
        <dbReference type="SAM" id="MobiDB-lite"/>
    </source>
</evidence>
<accession>A0ABQ1JRQ2</accession>
<dbReference type="EMBL" id="BMJE01000003">
    <property type="protein sequence ID" value="GGB75882.1"/>
    <property type="molecule type" value="Genomic_DNA"/>
</dbReference>
<evidence type="ECO:0000313" key="2">
    <source>
        <dbReference type="EMBL" id="GGB75882.1"/>
    </source>
</evidence>
<comment type="caution">
    <text evidence="2">The sequence shown here is derived from an EMBL/GenBank/DDBJ whole genome shotgun (WGS) entry which is preliminary data.</text>
</comment>
<proteinExistence type="predicted"/>
<protein>
    <submittedName>
        <fullName evidence="2">Uncharacterized protein</fullName>
    </submittedName>
</protein>
<organism evidence="2 3">
    <name type="scientific">Flavobacterium suaedae</name>
    <dbReference type="NCBI Taxonomy" id="1767027"/>
    <lineage>
        <taxon>Bacteria</taxon>
        <taxon>Pseudomonadati</taxon>
        <taxon>Bacteroidota</taxon>
        <taxon>Flavobacteriia</taxon>
        <taxon>Flavobacteriales</taxon>
        <taxon>Flavobacteriaceae</taxon>
        <taxon>Flavobacterium</taxon>
    </lineage>
</organism>